<keyword evidence="2" id="KW-0689">Ribosomal protein</keyword>
<dbReference type="HAMAP" id="MF_00391">
    <property type="entry name" value="Ribosomal_bL34"/>
    <property type="match status" value="1"/>
</dbReference>
<dbReference type="InterPro" id="IPR020939">
    <property type="entry name" value="Ribosomal_bL34_CS"/>
</dbReference>
<dbReference type="NCBIfam" id="TIGR01030">
    <property type="entry name" value="rpmH_bact"/>
    <property type="match status" value="1"/>
</dbReference>
<evidence type="ECO:0000256" key="3">
    <source>
        <dbReference type="ARBA" id="ARBA00023274"/>
    </source>
</evidence>
<dbReference type="EMBL" id="EF083627">
    <property type="protein sequence ID" value="ABK22963.1"/>
    <property type="molecule type" value="mRNA"/>
</dbReference>
<organism evidence="5">
    <name type="scientific">Picea sitchensis</name>
    <name type="common">Sitka spruce</name>
    <name type="synonym">Pinus sitchensis</name>
    <dbReference type="NCBI Taxonomy" id="3332"/>
    <lineage>
        <taxon>Eukaryota</taxon>
        <taxon>Viridiplantae</taxon>
        <taxon>Streptophyta</taxon>
        <taxon>Embryophyta</taxon>
        <taxon>Tracheophyta</taxon>
        <taxon>Spermatophyta</taxon>
        <taxon>Pinopsida</taxon>
        <taxon>Pinidae</taxon>
        <taxon>Conifers I</taxon>
        <taxon>Pinales</taxon>
        <taxon>Pinaceae</taxon>
        <taxon>Picea</taxon>
    </lineage>
</organism>
<dbReference type="GO" id="GO:0006412">
    <property type="term" value="P:translation"/>
    <property type="evidence" value="ECO:0007669"/>
    <property type="project" value="InterPro"/>
</dbReference>
<keyword evidence="3" id="KW-0687">Ribonucleoprotein</keyword>
<dbReference type="InterPro" id="IPR000271">
    <property type="entry name" value="Ribosomal_bL34"/>
</dbReference>
<dbReference type="FunFam" id="1.10.287.3980:FF:000001">
    <property type="entry name" value="Mitochondrial ribosomal protein L34"/>
    <property type="match status" value="1"/>
</dbReference>
<reference evidence="5" key="1">
    <citation type="journal article" date="2008" name="BMC Genomics">
        <title>A conifer genomics resource of 200,000 spruce (Picea spp.) ESTs and 6,464 high-quality, sequence-finished full-length cDNAs for Sitka spruce (Picea sitchensis).</title>
        <authorList>
            <person name="Ralph S.G."/>
            <person name="Chun H.J."/>
            <person name="Kolosova N."/>
            <person name="Cooper D."/>
            <person name="Oddy C."/>
            <person name="Ritland C.E."/>
            <person name="Kirkpatrick R."/>
            <person name="Moore R."/>
            <person name="Barber S."/>
            <person name="Holt R.A."/>
            <person name="Jones S.J."/>
            <person name="Marra M.A."/>
            <person name="Douglas C.J."/>
            <person name="Ritland K."/>
            <person name="Bohlmann J."/>
        </authorList>
    </citation>
    <scope>NUCLEOTIDE SEQUENCE</scope>
    <source>
        <tissue evidence="5">Bark</tissue>
    </source>
</reference>
<accession>A9NQQ2</accession>
<name>A9NQQ2_PICSI</name>
<evidence type="ECO:0000313" key="5">
    <source>
        <dbReference type="EMBL" id="ABK22963.1"/>
    </source>
</evidence>
<comment type="similarity">
    <text evidence="1">Belongs to the bacterial ribosomal protein bL34 family.</text>
</comment>
<evidence type="ECO:0000256" key="2">
    <source>
        <dbReference type="ARBA" id="ARBA00022980"/>
    </source>
</evidence>
<dbReference type="AlphaFoldDB" id="A9NQQ2"/>
<sequence length="136" mass="14882">MATKTLGAASRCLRSMLTCVRSYSSSVQSASKSVPSPLLCGSIKLKILPILEEPGEPVKDLLSPHCWPSLPFLLQDASLPGAPDSLTPMLLNTKRTYQPSNIKRKRKHGFFARKETPGGRRVIARRIAKGRARITA</sequence>
<proteinExistence type="evidence at transcript level"/>
<dbReference type="PANTHER" id="PTHR14503">
    <property type="entry name" value="MITOCHONDRIAL RIBOSOMAL PROTEIN 34 FAMILY MEMBER"/>
    <property type="match status" value="1"/>
</dbReference>
<evidence type="ECO:0000256" key="1">
    <source>
        <dbReference type="ARBA" id="ARBA00010111"/>
    </source>
</evidence>
<dbReference type="GO" id="GO:0005762">
    <property type="term" value="C:mitochondrial large ribosomal subunit"/>
    <property type="evidence" value="ECO:0007669"/>
    <property type="project" value="TreeGrafter"/>
</dbReference>
<protein>
    <recommendedName>
        <fullName evidence="4">Large ribosomal subunit protein bL34m</fullName>
    </recommendedName>
</protein>
<dbReference type="PROSITE" id="PS00784">
    <property type="entry name" value="RIBOSOMAL_L34"/>
    <property type="match status" value="1"/>
</dbReference>
<dbReference type="PANTHER" id="PTHR14503:SF12">
    <property type="entry name" value="RIBOSOMAL PROTEIN L34"/>
    <property type="match status" value="1"/>
</dbReference>
<evidence type="ECO:0000256" key="4">
    <source>
        <dbReference type="ARBA" id="ARBA00035274"/>
    </source>
</evidence>
<dbReference type="Pfam" id="PF00468">
    <property type="entry name" value="Ribosomal_L34"/>
    <property type="match status" value="1"/>
</dbReference>
<dbReference type="Gene3D" id="1.10.287.3980">
    <property type="match status" value="1"/>
</dbReference>
<dbReference type="GO" id="GO:0003735">
    <property type="term" value="F:structural constituent of ribosome"/>
    <property type="evidence" value="ECO:0007669"/>
    <property type="project" value="InterPro"/>
</dbReference>